<dbReference type="EMBL" id="SZPY01000002">
    <property type="protein sequence ID" value="TKI62320.1"/>
    <property type="molecule type" value="Genomic_DNA"/>
</dbReference>
<dbReference type="AlphaFoldDB" id="A0A4U2YMX7"/>
<protein>
    <submittedName>
        <fullName evidence="1">Uncharacterized protein</fullName>
    </submittedName>
</protein>
<organism evidence="1 2">
    <name type="scientific">Nocardioides jishulii</name>
    <dbReference type="NCBI Taxonomy" id="2575440"/>
    <lineage>
        <taxon>Bacteria</taxon>
        <taxon>Bacillati</taxon>
        <taxon>Actinomycetota</taxon>
        <taxon>Actinomycetes</taxon>
        <taxon>Propionibacteriales</taxon>
        <taxon>Nocardioidaceae</taxon>
        <taxon>Nocardioides</taxon>
    </lineage>
</organism>
<proteinExistence type="predicted"/>
<dbReference type="OrthoDB" id="3524093at2"/>
<name>A0A4U2YMX7_9ACTN</name>
<gene>
    <name evidence="1" type="ORF">FC770_07910</name>
</gene>
<evidence type="ECO:0000313" key="2">
    <source>
        <dbReference type="Proteomes" id="UP000307808"/>
    </source>
</evidence>
<reference evidence="1 2" key="1">
    <citation type="submission" date="2019-04" db="EMBL/GenBank/DDBJ databases">
        <authorList>
            <person name="Dong K."/>
        </authorList>
    </citation>
    <scope>NUCLEOTIDE SEQUENCE [LARGE SCALE GENOMIC DNA]</scope>
    <source>
        <strain evidence="2">dk3543</strain>
    </source>
</reference>
<comment type="caution">
    <text evidence="1">The sequence shown here is derived from an EMBL/GenBank/DDBJ whole genome shotgun (WGS) entry which is preliminary data.</text>
</comment>
<accession>A0A4U2YMX7</accession>
<keyword evidence="2" id="KW-1185">Reference proteome</keyword>
<evidence type="ECO:0000313" key="1">
    <source>
        <dbReference type="EMBL" id="TKI62320.1"/>
    </source>
</evidence>
<sequence>MSAHLPVSAVLAWWGTSWLRGLASTDEVLDALSRRVPVHSVRSHGPEVPELDAASLVPLLALWRSRGATSASLALPVEGHPLGIGGPRDLTVAATDVGEAVIVTEVGLAVVPDEVGAGVTWTLHEARRRQVPDVGEADRGLRASLLATLDALEHLDVASWSPDAADRAMNLRHLPDVEAVPGVPESMRALAARGIQAWWIVDAALADHGGAVSAVEVARRAEALKDLGRAARTALVAACSPETWPPEGTDR</sequence>
<dbReference type="Proteomes" id="UP000307808">
    <property type="component" value="Unassembled WGS sequence"/>
</dbReference>
<dbReference type="RefSeq" id="WP_137065589.1">
    <property type="nucleotide sequence ID" value="NZ_CP040748.1"/>
</dbReference>